<gene>
    <name evidence="10 14" type="primary">xerC</name>
    <name evidence="14" type="ORF">G3580_02615</name>
</gene>
<feature type="active site" evidence="10">
    <location>
        <position position="244"/>
    </location>
</feature>
<dbReference type="HAMAP" id="MF_01808">
    <property type="entry name" value="Recomb_XerC_XerD"/>
    <property type="match status" value="1"/>
</dbReference>
<evidence type="ECO:0000256" key="6">
    <source>
        <dbReference type="ARBA" id="ARBA00022908"/>
    </source>
</evidence>
<dbReference type="GO" id="GO:0007059">
    <property type="term" value="P:chromosome segregation"/>
    <property type="evidence" value="ECO:0007669"/>
    <property type="project" value="UniProtKB-UniRule"/>
</dbReference>
<dbReference type="InterPro" id="IPR050090">
    <property type="entry name" value="Tyrosine_recombinase_XerCD"/>
</dbReference>
<dbReference type="AlphaFoldDB" id="A0A6C1AZ43"/>
<reference evidence="14 15" key="1">
    <citation type="submission" date="2020-02" db="EMBL/GenBank/DDBJ databases">
        <title>Nitrogenibacter mangrovi gen. nov., sp. nov. isolated from mangrove sediment, a denitrifying betaproteobacterium.</title>
        <authorList>
            <person name="Liao H."/>
            <person name="Tian Y."/>
        </authorList>
    </citation>
    <scope>NUCLEOTIDE SEQUENCE [LARGE SCALE GENOMIC DNA]</scope>
    <source>
        <strain evidence="14 15">M9-3-2</strain>
    </source>
</reference>
<dbReference type="PANTHER" id="PTHR30349:SF81">
    <property type="entry name" value="TYROSINE RECOMBINASE XERC"/>
    <property type="match status" value="1"/>
</dbReference>
<dbReference type="InterPro" id="IPR011931">
    <property type="entry name" value="Recomb_XerC"/>
</dbReference>
<keyword evidence="4 10" id="KW-0132">Cell division</keyword>
<sequence length="302" mass="32979">MAEGLPPGFEAQIAAYLDYLRAQRRASAHTLSNYRRDLNRLVELAGGRGPETVTTAQIRGFAGRLHAGGLAPRSVARALSAWRGFFRWRVRQHGAALNPVEGIRPPKAARPLPKSLGPDAVGALLDAPVENDLDVRDRAMFELLYSSGLRLAELLALDLDARLDLAAGEATVTGKRGKTRIVPIGRAALEALAAWLPLRATLVAADEPALFVTRTGTRLSQGAVRSRLDRWVLRHGGGTHVHPHMLRHSFASHVLQSSGDLRAVQEMLGHASIQSTQVYTHLDFQHLAKVYDQAHPRAKKRS</sequence>
<dbReference type="Pfam" id="PF02899">
    <property type="entry name" value="Phage_int_SAM_1"/>
    <property type="match status" value="1"/>
</dbReference>
<keyword evidence="5 10" id="KW-0159">Chromosome partition</keyword>
<dbReference type="Pfam" id="PF00589">
    <property type="entry name" value="Phage_integrase"/>
    <property type="match status" value="1"/>
</dbReference>
<dbReference type="InterPro" id="IPR002104">
    <property type="entry name" value="Integrase_catalytic"/>
</dbReference>
<dbReference type="Proteomes" id="UP000501991">
    <property type="component" value="Chromosome"/>
</dbReference>
<evidence type="ECO:0000256" key="7">
    <source>
        <dbReference type="ARBA" id="ARBA00023125"/>
    </source>
</evidence>
<dbReference type="KEGG" id="azq:G3580_02615"/>
<dbReference type="InterPro" id="IPR004107">
    <property type="entry name" value="Integrase_SAM-like_N"/>
</dbReference>
<evidence type="ECO:0000256" key="9">
    <source>
        <dbReference type="ARBA" id="ARBA00023306"/>
    </source>
</evidence>
<comment type="similarity">
    <text evidence="2 10">Belongs to the 'phage' integrase family. XerC subfamily.</text>
</comment>
<evidence type="ECO:0000313" key="14">
    <source>
        <dbReference type="EMBL" id="QID16616.1"/>
    </source>
</evidence>
<dbReference type="NCBIfam" id="TIGR02224">
    <property type="entry name" value="recomb_XerC"/>
    <property type="match status" value="1"/>
</dbReference>
<dbReference type="PROSITE" id="PS51898">
    <property type="entry name" value="TYR_RECOMBINASE"/>
    <property type="match status" value="1"/>
</dbReference>
<keyword evidence="8 10" id="KW-0233">DNA recombination</keyword>
<dbReference type="GO" id="GO:0006313">
    <property type="term" value="P:DNA transposition"/>
    <property type="evidence" value="ECO:0007669"/>
    <property type="project" value="UniProtKB-UniRule"/>
</dbReference>
<comment type="subunit">
    <text evidence="10">Forms a cyclic heterotetrameric complex composed of two molecules of XerC and two molecules of XerD.</text>
</comment>
<dbReference type="GO" id="GO:0003677">
    <property type="term" value="F:DNA binding"/>
    <property type="evidence" value="ECO:0007669"/>
    <property type="project" value="UniProtKB-UniRule"/>
</dbReference>
<feature type="domain" description="Tyr recombinase" evidence="12">
    <location>
        <begin position="111"/>
        <end position="292"/>
    </location>
</feature>
<evidence type="ECO:0000259" key="12">
    <source>
        <dbReference type="PROSITE" id="PS51898"/>
    </source>
</evidence>
<evidence type="ECO:0000256" key="2">
    <source>
        <dbReference type="ARBA" id="ARBA00006657"/>
    </source>
</evidence>
<dbReference type="InterPro" id="IPR011010">
    <property type="entry name" value="DNA_brk_join_enz"/>
</dbReference>
<feature type="active site" description="O-(3'-phospho-DNA)-tyrosine intermediate" evidence="10">
    <location>
        <position position="279"/>
    </location>
</feature>
<feature type="active site" evidence="10">
    <location>
        <position position="270"/>
    </location>
</feature>
<feature type="active site" evidence="10">
    <location>
        <position position="175"/>
    </location>
</feature>
<dbReference type="PANTHER" id="PTHR30349">
    <property type="entry name" value="PHAGE INTEGRASE-RELATED"/>
    <property type="match status" value="1"/>
</dbReference>
<feature type="active site" evidence="10">
    <location>
        <position position="247"/>
    </location>
</feature>
<evidence type="ECO:0000259" key="13">
    <source>
        <dbReference type="PROSITE" id="PS51900"/>
    </source>
</evidence>
<dbReference type="PROSITE" id="PS51900">
    <property type="entry name" value="CB"/>
    <property type="match status" value="1"/>
</dbReference>
<feature type="domain" description="Core-binding (CB)" evidence="13">
    <location>
        <begin position="7"/>
        <end position="90"/>
    </location>
</feature>
<comment type="function">
    <text evidence="10">Site-specific tyrosine recombinase, which acts by catalyzing the cutting and rejoining of the recombining DNA molecules. The XerC-XerD complex is essential to convert dimers of the bacterial chromosome into monomers to permit their segregation at cell division. It also contributes to the segregational stability of plasmids.</text>
</comment>
<evidence type="ECO:0000256" key="1">
    <source>
        <dbReference type="ARBA" id="ARBA00004496"/>
    </source>
</evidence>
<evidence type="ECO:0000256" key="11">
    <source>
        <dbReference type="NCBIfam" id="TIGR02224"/>
    </source>
</evidence>
<name>A0A6C1AZ43_9RHOO</name>
<keyword evidence="3 10" id="KW-0963">Cytoplasm</keyword>
<dbReference type="InterPro" id="IPR044068">
    <property type="entry name" value="CB"/>
</dbReference>
<evidence type="ECO:0000256" key="4">
    <source>
        <dbReference type="ARBA" id="ARBA00022618"/>
    </source>
</evidence>
<proteinExistence type="inferred from homology"/>
<evidence type="ECO:0000256" key="8">
    <source>
        <dbReference type="ARBA" id="ARBA00023172"/>
    </source>
</evidence>
<organism evidence="14 15">
    <name type="scientific">Nitrogeniibacter mangrovi</name>
    <dbReference type="NCBI Taxonomy" id="2016596"/>
    <lineage>
        <taxon>Bacteria</taxon>
        <taxon>Pseudomonadati</taxon>
        <taxon>Pseudomonadota</taxon>
        <taxon>Betaproteobacteria</taxon>
        <taxon>Rhodocyclales</taxon>
        <taxon>Zoogloeaceae</taxon>
        <taxon>Nitrogeniibacter</taxon>
    </lineage>
</organism>
<dbReference type="GO" id="GO:0005737">
    <property type="term" value="C:cytoplasm"/>
    <property type="evidence" value="ECO:0007669"/>
    <property type="project" value="UniProtKB-SubCell"/>
</dbReference>
<keyword evidence="6 10" id="KW-0229">DNA integration</keyword>
<dbReference type="SUPFAM" id="SSF56349">
    <property type="entry name" value="DNA breaking-rejoining enzymes"/>
    <property type="match status" value="1"/>
</dbReference>
<dbReference type="GO" id="GO:0009037">
    <property type="term" value="F:tyrosine-based site-specific recombinase activity"/>
    <property type="evidence" value="ECO:0007669"/>
    <property type="project" value="UniProtKB-UniRule"/>
</dbReference>
<dbReference type="InterPro" id="IPR013762">
    <property type="entry name" value="Integrase-like_cat_sf"/>
</dbReference>
<dbReference type="EMBL" id="CP048836">
    <property type="protein sequence ID" value="QID16616.1"/>
    <property type="molecule type" value="Genomic_DNA"/>
</dbReference>
<dbReference type="GO" id="GO:0051301">
    <property type="term" value="P:cell division"/>
    <property type="evidence" value="ECO:0007669"/>
    <property type="project" value="UniProtKB-UniRule"/>
</dbReference>
<keyword evidence="15" id="KW-1185">Reference proteome</keyword>
<evidence type="ECO:0000256" key="5">
    <source>
        <dbReference type="ARBA" id="ARBA00022829"/>
    </source>
</evidence>
<evidence type="ECO:0000256" key="3">
    <source>
        <dbReference type="ARBA" id="ARBA00022490"/>
    </source>
</evidence>
<dbReference type="InterPro" id="IPR010998">
    <property type="entry name" value="Integrase_recombinase_N"/>
</dbReference>
<dbReference type="Gene3D" id="1.10.443.10">
    <property type="entry name" value="Intergrase catalytic core"/>
    <property type="match status" value="1"/>
</dbReference>
<keyword evidence="9 10" id="KW-0131">Cell cycle</keyword>
<protein>
    <recommendedName>
        <fullName evidence="10 11">Tyrosine recombinase XerC</fullName>
    </recommendedName>
</protein>
<evidence type="ECO:0000256" key="10">
    <source>
        <dbReference type="HAMAP-Rule" id="MF_01808"/>
    </source>
</evidence>
<dbReference type="RefSeq" id="WP_228720748.1">
    <property type="nucleotide sequence ID" value="NZ_CP048836.1"/>
</dbReference>
<comment type="subcellular location">
    <subcellularLocation>
        <location evidence="1 10">Cytoplasm</location>
    </subcellularLocation>
</comment>
<evidence type="ECO:0000313" key="15">
    <source>
        <dbReference type="Proteomes" id="UP000501991"/>
    </source>
</evidence>
<dbReference type="InterPro" id="IPR023009">
    <property type="entry name" value="Tyrosine_recombinase_XerC/XerD"/>
</dbReference>
<keyword evidence="7 10" id="KW-0238">DNA-binding</keyword>
<accession>A0A6C1AZ43</accession>
<feature type="active site" evidence="10">
    <location>
        <position position="150"/>
    </location>
</feature>
<dbReference type="Gene3D" id="1.10.150.130">
    <property type="match status" value="1"/>
</dbReference>